<organism evidence="1 2">
    <name type="scientific">Acinetobacter phage Acj61</name>
    <dbReference type="NCBI Taxonomy" id="760732"/>
    <lineage>
        <taxon>Viruses</taxon>
        <taxon>Duplodnaviria</taxon>
        <taxon>Heunggongvirae</taxon>
        <taxon>Uroviricota</taxon>
        <taxon>Caudoviricetes</taxon>
        <taxon>Pantevenvirales</taxon>
        <taxon>Straboviridae</taxon>
        <taxon>Twarogvirinae</taxon>
        <taxon>Lasallevirus</taxon>
        <taxon>Lasallevirus Acj61</taxon>
        <taxon>Acinetobacter virus Acj61</taxon>
    </lineage>
</organism>
<keyword evidence="2" id="KW-1185">Reference proteome</keyword>
<proteinExistence type="predicted"/>
<dbReference type="OrthoDB" id="27051at10239"/>
<sequence length="90" mass="10359">MDPSLIKALINATEPPELLPKHWEPSKEYVEISRGIGIDYQERVVPKHDVKSWIHAGWSITRLSKISPSMVKTKWINAIIAMEKQYECSN</sequence>
<accession>E5E429</accession>
<gene>
    <name evidence="1" type="ORF">Acj61p048</name>
</gene>
<evidence type="ECO:0000313" key="2">
    <source>
        <dbReference type="Proteomes" id="UP000008730"/>
    </source>
</evidence>
<dbReference type="GeneID" id="9925939"/>
<dbReference type="RefSeq" id="YP_004009665.1">
    <property type="nucleotide sequence ID" value="NC_014661.1"/>
</dbReference>
<dbReference type="Proteomes" id="UP000008730">
    <property type="component" value="Segment"/>
</dbReference>
<name>E5E429_9CAUD</name>
<dbReference type="KEGG" id="vg:9925939"/>
<reference evidence="1 2" key="1">
    <citation type="journal article" date="2010" name="Virol. J.">
        <title>Genomes of the T4-related bacteriophages as windows on microbial genome evolution.</title>
        <authorList>
            <person name="Petrov V.M."/>
            <person name="Ratnayaka S."/>
            <person name="Nolan J.M."/>
            <person name="Miller E.S."/>
            <person name="Karam J.D."/>
        </authorList>
    </citation>
    <scope>NUCLEOTIDE SEQUENCE [LARGE SCALE GENOMIC DNA]</scope>
</reference>
<dbReference type="EMBL" id="GU911519">
    <property type="protein sequence ID" value="ADG36013.1"/>
    <property type="molecule type" value="Genomic_DNA"/>
</dbReference>
<protein>
    <submittedName>
        <fullName evidence="1">Uncharacterized protein</fullName>
    </submittedName>
</protein>
<evidence type="ECO:0000313" key="1">
    <source>
        <dbReference type="EMBL" id="ADG36013.1"/>
    </source>
</evidence>